<dbReference type="EMBL" id="JACHON010000001">
    <property type="protein sequence ID" value="MBB6511853.1"/>
    <property type="molecule type" value="Genomic_DNA"/>
</dbReference>
<organism evidence="2 3">
    <name type="scientific">Gracilibacillus halotolerans</name>
    <dbReference type="NCBI Taxonomy" id="74386"/>
    <lineage>
        <taxon>Bacteria</taxon>
        <taxon>Bacillati</taxon>
        <taxon>Bacillota</taxon>
        <taxon>Bacilli</taxon>
        <taxon>Bacillales</taxon>
        <taxon>Bacillaceae</taxon>
        <taxon>Gracilibacillus</taxon>
    </lineage>
</organism>
<evidence type="ECO:0000313" key="2">
    <source>
        <dbReference type="EMBL" id="MBB6511853.1"/>
    </source>
</evidence>
<keyword evidence="3" id="KW-1185">Reference proteome</keyword>
<sequence>MNENQLVDGLVSLNGKSLRMVYSFLYKTKPQHVINKTKKDEMLRYFHLIEQEAENLTEVEDAVLQLDIWLQILKSLHIKINFEMNQDKITHLTNRIVTEVYNFYKRDENFEKFVHSQGNNDRLTTILLYEIKLQIQRFSKRMKKENVNSIHIFMNDFKALIESIPENEATKKSLEMLDNPKFEDIIITTLNKQGIKYYRDILQLIWRHGVSMGIFNEQGDSEMEPLYIMMSPLFIAEQVEPKDLRSYLQIEYFRKNLLPNLLLQLYISSLNSNGLATYDSIWNEWLKRKNQYKEKILERDQLLHEIADLDKELETNQMKLKDIYYESKQIGNQIKADKASIYNALKYADVTELDVNLAFEVHRREFLNIQHKMNHLLYEKHKHTSKAGIISKLKSKVSNVGTTIQLQNEKRKLDYYIKEMTEDLLASSSEFKMQERVRIKEAEKRLKELKKWQKQHQDYQKLLKADLTKCKARLWKVKREVKEFEKEYYGIKDTFTNSQKNYLEELKEDE</sequence>
<dbReference type="Proteomes" id="UP000572212">
    <property type="component" value="Unassembled WGS sequence"/>
</dbReference>
<comment type="caution">
    <text evidence="2">The sequence shown here is derived from an EMBL/GenBank/DDBJ whole genome shotgun (WGS) entry which is preliminary data.</text>
</comment>
<accession>A0A841RJN6</accession>
<evidence type="ECO:0000256" key="1">
    <source>
        <dbReference type="SAM" id="Coils"/>
    </source>
</evidence>
<protein>
    <submittedName>
        <fullName evidence="2">Uncharacterized protein</fullName>
    </submittedName>
</protein>
<proteinExistence type="predicted"/>
<feature type="coiled-coil region" evidence="1">
    <location>
        <begin position="292"/>
        <end position="319"/>
    </location>
</feature>
<name>A0A841RJN6_9BACI</name>
<reference evidence="2 3" key="1">
    <citation type="submission" date="2020-08" db="EMBL/GenBank/DDBJ databases">
        <title>Genomic Encyclopedia of Type Strains, Phase IV (KMG-IV): sequencing the most valuable type-strain genomes for metagenomic binning, comparative biology and taxonomic classification.</title>
        <authorList>
            <person name="Goeker M."/>
        </authorList>
    </citation>
    <scope>NUCLEOTIDE SEQUENCE [LARGE SCALE GENOMIC DNA]</scope>
    <source>
        <strain evidence="2 3">DSM 11805</strain>
    </source>
</reference>
<keyword evidence="1" id="KW-0175">Coiled coil</keyword>
<evidence type="ECO:0000313" key="3">
    <source>
        <dbReference type="Proteomes" id="UP000572212"/>
    </source>
</evidence>
<dbReference type="RefSeq" id="WP_184244449.1">
    <property type="nucleotide sequence ID" value="NZ_BAAACU010000022.1"/>
</dbReference>
<feature type="coiled-coil region" evidence="1">
    <location>
        <begin position="432"/>
        <end position="487"/>
    </location>
</feature>
<dbReference type="AlphaFoldDB" id="A0A841RJN6"/>
<gene>
    <name evidence="2" type="ORF">GGQ92_000620</name>
</gene>